<sequence length="593" mass="64177">MSLSKKGNQVIDLKLPTSCKSTSLNPDAAEFIPFALRTPPAVSTVDTDASAKFSVASGSSGKAVINRTESAVSNNSDDEAHQFWRHQLPDDITPDFKVIDEDVSQGLGGLSLAGLSLCDDSDAVRLSTSAVGGFPLSVRQGFQPDQFAMSSSGKKLGYGGSSMSEDASQGWLLSCNPWDKPVANNDLIFGSGTGAAPFKGASKPTFGGDVFSDHSIVDDVDVASNLEFLGLNFPGFAADSLAEVYFANGCDLNMTIEMLTKLELQNEGAFSPNLNLKTLSAPDRSAMDFPALSSLEGLSISQKYMGDELQPSNLIYRSPEKDSFLHFKSGSSTQFRGPIDFAAAVKKAPAPESSIWKYERNGSANTTIGSSRSSQMLSGSYHGEIGRGSYGDKVPNHAAARAAPVWLETGDAVANLYSELREEARDHTRLRNTYFEQARQAYLVGNKALAKELSVKGQLHSMHMKAAHGKAQESIYRQRYPVPLELQVDGRGKERMIDLHGLHVSEAIHILRSELGVLRAAARAADQCLQVYICVGTGHHTRGARTPVRLPVAVQCYLLEEEGLDYSEPQPGLLRVLINRKEVAEKCRGRRFF</sequence>
<dbReference type="EMBL" id="CM042883">
    <property type="protein sequence ID" value="KAI4376455.1"/>
    <property type="molecule type" value="Genomic_DNA"/>
</dbReference>
<accession>A0ACB9RC07</accession>
<reference evidence="2" key="1">
    <citation type="journal article" date="2023" name="Front. Plant Sci.">
        <title>Chromosomal-level genome assembly of Melastoma candidum provides insights into trichome evolution.</title>
        <authorList>
            <person name="Zhong Y."/>
            <person name="Wu W."/>
            <person name="Sun C."/>
            <person name="Zou P."/>
            <person name="Liu Y."/>
            <person name="Dai S."/>
            <person name="Zhou R."/>
        </authorList>
    </citation>
    <scope>NUCLEOTIDE SEQUENCE [LARGE SCALE GENOMIC DNA]</scope>
</reference>
<proteinExistence type="predicted"/>
<keyword evidence="2" id="KW-1185">Reference proteome</keyword>
<protein>
    <submittedName>
        <fullName evidence="1">Uncharacterized protein</fullName>
    </submittedName>
</protein>
<name>A0ACB9RC07_9MYRT</name>
<comment type="caution">
    <text evidence="1">The sequence shown here is derived from an EMBL/GenBank/DDBJ whole genome shotgun (WGS) entry which is preliminary data.</text>
</comment>
<gene>
    <name evidence="1" type="ORF">MLD38_014216</name>
</gene>
<evidence type="ECO:0000313" key="2">
    <source>
        <dbReference type="Proteomes" id="UP001057402"/>
    </source>
</evidence>
<organism evidence="1 2">
    <name type="scientific">Melastoma candidum</name>
    <dbReference type="NCBI Taxonomy" id="119954"/>
    <lineage>
        <taxon>Eukaryota</taxon>
        <taxon>Viridiplantae</taxon>
        <taxon>Streptophyta</taxon>
        <taxon>Embryophyta</taxon>
        <taxon>Tracheophyta</taxon>
        <taxon>Spermatophyta</taxon>
        <taxon>Magnoliopsida</taxon>
        <taxon>eudicotyledons</taxon>
        <taxon>Gunneridae</taxon>
        <taxon>Pentapetalae</taxon>
        <taxon>rosids</taxon>
        <taxon>malvids</taxon>
        <taxon>Myrtales</taxon>
        <taxon>Melastomataceae</taxon>
        <taxon>Melastomatoideae</taxon>
        <taxon>Melastomateae</taxon>
        <taxon>Melastoma</taxon>
    </lineage>
</organism>
<dbReference type="Proteomes" id="UP001057402">
    <property type="component" value="Chromosome 4"/>
</dbReference>
<evidence type="ECO:0000313" key="1">
    <source>
        <dbReference type="EMBL" id="KAI4376455.1"/>
    </source>
</evidence>